<feature type="region of interest" description="Disordered" evidence="4">
    <location>
        <begin position="1"/>
        <end position="25"/>
    </location>
</feature>
<dbReference type="InterPro" id="IPR019734">
    <property type="entry name" value="TPR_rpt"/>
</dbReference>
<feature type="repeat" description="TPR" evidence="3">
    <location>
        <begin position="642"/>
        <end position="675"/>
    </location>
</feature>
<proteinExistence type="predicted"/>
<gene>
    <name evidence="6" type="ORF">E4633_18155</name>
</gene>
<dbReference type="PANTHER" id="PTHR44227:SF3">
    <property type="entry name" value="PROTEIN O-MANNOSYL-TRANSFERASE TMTC4"/>
    <property type="match status" value="1"/>
</dbReference>
<reference evidence="6 7" key="1">
    <citation type="submission" date="2019-04" db="EMBL/GenBank/DDBJ databases">
        <title>Geobacter oryzae sp. nov., ferric-reducing bacteria isolated from paddy soil.</title>
        <authorList>
            <person name="Xu Z."/>
            <person name="Masuda Y."/>
            <person name="Itoh H."/>
            <person name="Senoo K."/>
        </authorList>
    </citation>
    <scope>NUCLEOTIDE SEQUENCE [LARGE SCALE GENOMIC DNA]</scope>
    <source>
        <strain evidence="6 7">Red111</strain>
    </source>
</reference>
<comment type="caution">
    <text evidence="6">The sequence shown here is derived from an EMBL/GenBank/DDBJ whole genome shotgun (WGS) entry which is preliminary data.</text>
</comment>
<dbReference type="InterPro" id="IPR011990">
    <property type="entry name" value="TPR-like_helical_dom_sf"/>
</dbReference>
<feature type="transmembrane region" description="Helical" evidence="5">
    <location>
        <begin position="36"/>
        <end position="57"/>
    </location>
</feature>
<feature type="repeat" description="TPR" evidence="3">
    <location>
        <begin position="506"/>
        <end position="539"/>
    </location>
</feature>
<organism evidence="6 7">
    <name type="scientific">Geomonas terrae</name>
    <dbReference type="NCBI Taxonomy" id="2562681"/>
    <lineage>
        <taxon>Bacteria</taxon>
        <taxon>Pseudomonadati</taxon>
        <taxon>Thermodesulfobacteriota</taxon>
        <taxon>Desulfuromonadia</taxon>
        <taxon>Geobacterales</taxon>
        <taxon>Geobacteraceae</taxon>
        <taxon>Geomonas</taxon>
    </lineage>
</organism>
<keyword evidence="5" id="KW-0472">Membrane</keyword>
<feature type="transmembrane region" description="Helical" evidence="5">
    <location>
        <begin position="372"/>
        <end position="393"/>
    </location>
</feature>
<dbReference type="PROSITE" id="PS50293">
    <property type="entry name" value="TPR_REGION"/>
    <property type="match status" value="1"/>
</dbReference>
<keyword evidence="5" id="KW-0812">Transmembrane</keyword>
<feature type="transmembrane region" description="Helical" evidence="5">
    <location>
        <begin position="113"/>
        <end position="133"/>
    </location>
</feature>
<evidence type="ECO:0000313" key="6">
    <source>
        <dbReference type="EMBL" id="TGU70909.1"/>
    </source>
</evidence>
<dbReference type="RefSeq" id="WP_135872350.1">
    <property type="nucleotide sequence ID" value="NZ_SRSC01000004.1"/>
</dbReference>
<accession>A0A4S1CC10</accession>
<evidence type="ECO:0000256" key="3">
    <source>
        <dbReference type="PROSITE-ProRule" id="PRU00339"/>
    </source>
</evidence>
<dbReference type="SUPFAM" id="SSF48452">
    <property type="entry name" value="TPR-like"/>
    <property type="match status" value="1"/>
</dbReference>
<dbReference type="Gene3D" id="1.25.40.10">
    <property type="entry name" value="Tetratricopeptide repeat domain"/>
    <property type="match status" value="3"/>
</dbReference>
<feature type="repeat" description="TPR" evidence="3">
    <location>
        <begin position="540"/>
        <end position="573"/>
    </location>
</feature>
<keyword evidence="7" id="KW-1185">Reference proteome</keyword>
<sequence>MAKKVSAAKTTAVPSTPAASNAPSPGQWLDKTPLHIILILLVALAGYANTFGVPFVFDDQTSIIDNQAIRDVGRFLSGDGFAYNPRRFLGYLTLALNYHFSALEPAGYHAVNLAIHVACGWVVYALCRVTLATPFFRAKSLPRSATATIPLLAALLFVAHPVQTQAVTYVVQRLASLATLFYLAALLCYAKGRVLQEESGNAFPARGVVFFLGALVAALAAFATKEIAATLPLALLLYDFSFFGRGMKKRYLLLTASVLCIAAIAVAVATAERPIGELISDISRATRETQQVSRLDYLLTQFSVIVTYLRLLILPVAQNVDYDFPIYSTFFTPPVFLSFLVLALLFALALYLYRLSAPQTGDTAEEKGRGGYLRLIGFGILWFFLTLSVESSLIPISDVIFEHRLYLPCFGAFLAFASVFAMAFEKSASSARVAVAAFVVLALTVTTWQRNSVWGDSVTLWSDNAAKSPNKWRPQNNLARALLKENRVNEAFAAGSNAVRLAPESFEAHNVLATVYEKMGALDAAIEQYRLSVAANPNYLIALSNLGAALQKKGALSEATACFRKAVELDGANMVAHNNLAGALLQQGNLEEARQHVLEAGRLDPAALEPRVNLAAITEAAGDLDGAIRMYQEVAGQNPGYAFARYRLAGAYYHKKEMEKAIGCYQEVVRLDPGYVPAYLDMGRAYAALRQIDKALEQFKQARRVAPQNQEAALLEAKTLQFLQAMRR</sequence>
<dbReference type="PANTHER" id="PTHR44227">
    <property type="match status" value="1"/>
</dbReference>
<dbReference type="EMBL" id="SRSC01000004">
    <property type="protein sequence ID" value="TGU70909.1"/>
    <property type="molecule type" value="Genomic_DNA"/>
</dbReference>
<dbReference type="PROSITE" id="PS50005">
    <property type="entry name" value="TPR"/>
    <property type="match status" value="4"/>
</dbReference>
<feature type="transmembrane region" description="Helical" evidence="5">
    <location>
        <begin position="202"/>
        <end position="221"/>
    </location>
</feature>
<dbReference type="AlphaFoldDB" id="A0A4S1CC10"/>
<feature type="transmembrane region" description="Helical" evidence="5">
    <location>
        <begin position="329"/>
        <end position="352"/>
    </location>
</feature>
<feature type="transmembrane region" description="Helical" evidence="5">
    <location>
        <begin position="169"/>
        <end position="190"/>
    </location>
</feature>
<feature type="transmembrane region" description="Helical" evidence="5">
    <location>
        <begin position="145"/>
        <end position="163"/>
    </location>
</feature>
<evidence type="ECO:0000256" key="2">
    <source>
        <dbReference type="ARBA" id="ARBA00022803"/>
    </source>
</evidence>
<keyword evidence="5" id="KW-1133">Transmembrane helix</keyword>
<evidence type="ECO:0000256" key="5">
    <source>
        <dbReference type="SAM" id="Phobius"/>
    </source>
</evidence>
<evidence type="ECO:0000313" key="7">
    <source>
        <dbReference type="Proteomes" id="UP000306416"/>
    </source>
</evidence>
<feature type="transmembrane region" description="Helical" evidence="5">
    <location>
        <begin position="251"/>
        <end position="271"/>
    </location>
</feature>
<evidence type="ECO:0000256" key="1">
    <source>
        <dbReference type="ARBA" id="ARBA00022737"/>
    </source>
</evidence>
<keyword evidence="2 3" id="KW-0802">TPR repeat</keyword>
<feature type="transmembrane region" description="Helical" evidence="5">
    <location>
        <begin position="430"/>
        <end position="448"/>
    </location>
</feature>
<dbReference type="Pfam" id="PF13431">
    <property type="entry name" value="TPR_17"/>
    <property type="match status" value="1"/>
</dbReference>
<evidence type="ECO:0000256" key="4">
    <source>
        <dbReference type="SAM" id="MobiDB-lite"/>
    </source>
</evidence>
<dbReference type="Pfam" id="PF13432">
    <property type="entry name" value="TPR_16"/>
    <property type="match status" value="3"/>
</dbReference>
<name>A0A4S1CC10_9BACT</name>
<dbReference type="SMART" id="SM00028">
    <property type="entry name" value="TPR"/>
    <property type="match status" value="7"/>
</dbReference>
<dbReference type="InterPro" id="IPR052346">
    <property type="entry name" value="O-mannosyl-transferase_TMTC"/>
</dbReference>
<feature type="repeat" description="TPR" evidence="3">
    <location>
        <begin position="676"/>
        <end position="709"/>
    </location>
</feature>
<protein>
    <submittedName>
        <fullName evidence="6">Tetratricopeptide repeat protein</fullName>
    </submittedName>
</protein>
<dbReference type="Proteomes" id="UP000306416">
    <property type="component" value="Unassembled WGS sequence"/>
</dbReference>
<feature type="transmembrane region" description="Helical" evidence="5">
    <location>
        <begin position="297"/>
        <end position="317"/>
    </location>
</feature>
<feature type="transmembrane region" description="Helical" evidence="5">
    <location>
        <begin position="405"/>
        <end position="424"/>
    </location>
</feature>
<keyword evidence="1" id="KW-0677">Repeat</keyword>